<comment type="caution">
    <text evidence="2">The sequence shown here is derived from an EMBL/GenBank/DDBJ whole genome shotgun (WGS) entry which is preliminary data.</text>
</comment>
<keyword evidence="1" id="KW-1133">Transmembrane helix</keyword>
<accession>A0A9D6QVL5</accession>
<dbReference type="InterPro" id="IPR012902">
    <property type="entry name" value="N_methyl_site"/>
</dbReference>
<keyword evidence="1" id="KW-0472">Membrane</keyword>
<proteinExistence type="predicted"/>
<feature type="transmembrane region" description="Helical" evidence="1">
    <location>
        <begin position="21"/>
        <end position="39"/>
    </location>
</feature>
<gene>
    <name evidence="2" type="ORF">HY220_02520</name>
</gene>
<evidence type="ECO:0000313" key="3">
    <source>
        <dbReference type="Proteomes" id="UP000808388"/>
    </source>
</evidence>
<organism evidence="2 3">
    <name type="scientific">Candidatus Sungiibacteriota bacterium</name>
    <dbReference type="NCBI Taxonomy" id="2750080"/>
    <lineage>
        <taxon>Bacteria</taxon>
        <taxon>Candidatus Sungiibacteriota</taxon>
    </lineage>
</organism>
<dbReference type="PROSITE" id="PS00409">
    <property type="entry name" value="PROKAR_NTER_METHYL"/>
    <property type="match status" value="1"/>
</dbReference>
<evidence type="ECO:0008006" key="4">
    <source>
        <dbReference type="Google" id="ProtNLM"/>
    </source>
</evidence>
<name>A0A9D6QVL5_9BACT</name>
<dbReference type="Proteomes" id="UP000808388">
    <property type="component" value="Unassembled WGS sequence"/>
</dbReference>
<evidence type="ECO:0000313" key="2">
    <source>
        <dbReference type="EMBL" id="MBI3627595.1"/>
    </source>
</evidence>
<protein>
    <recommendedName>
        <fullName evidence="4">Carboxypeptidase regulatory-like domain-containing protein</fullName>
    </recommendedName>
</protein>
<evidence type="ECO:0000256" key="1">
    <source>
        <dbReference type="SAM" id="Phobius"/>
    </source>
</evidence>
<dbReference type="AlphaFoldDB" id="A0A9D6QVL5"/>
<sequence>MPFRFCLKNGARVSGFSLIEVVVGVGVFLIISVGVYSVYKGILNANRLTRARIEAISLANEEIELARNLPYAEVGTIGGIPSGVISQSQSTTRDGIPFTITTTIRSIDDPFDGTIGGNPNDTAPADYKLVEIAIACTACSSSFQPVIFTTTVAPKNLEGASTNGALFIRAFDAAGLAIPEANVHIQNNLITPNISIDDTTNNQGLLQLIDVPPSINGYQITVTKSGYSTDKTYPPGGNGTTTAVLPHATVAQQTVTQTSFAVDRVGSLDAATVNNVCNGIADISYVVSGSKLVGTNPNVLKYRTALATDSNGNQHVANLEWDSYNAAIAASGYTLAGSIPILPLNLSPNTNQSLTFVLAAKPAESILVTVRDAATLLPLTGAEVNLSGGSYNQTQTTGQGFFNQTDWSGGPGQTLFADPSAYFFDDGNIDANSPAGDVILKQVFGQYVASGYLESSTIDFGTSINYGTIAWAPASEPPQTGPSSVRFQIATSNDAATTTWNFLGPDGTAGTYYVASGTNINAIHNLNRYLRYRMYLQTANASYTPDVADVSITFNTGCIPPGQVFFSGMNSGSYTLQVSKSGYSTSTTPVSISGNATQIIDLGP</sequence>
<reference evidence="2" key="1">
    <citation type="submission" date="2020-07" db="EMBL/GenBank/DDBJ databases">
        <title>Huge and variable diversity of episymbiotic CPR bacteria and DPANN archaea in groundwater ecosystems.</title>
        <authorList>
            <person name="He C.Y."/>
            <person name="Keren R."/>
            <person name="Whittaker M."/>
            <person name="Farag I.F."/>
            <person name="Doudna J."/>
            <person name="Cate J.H.D."/>
            <person name="Banfield J.F."/>
        </authorList>
    </citation>
    <scope>NUCLEOTIDE SEQUENCE</scope>
    <source>
        <strain evidence="2">NC_groundwater_972_Pr1_S-0.2um_49_27</strain>
    </source>
</reference>
<keyword evidence="1" id="KW-0812">Transmembrane</keyword>
<dbReference type="EMBL" id="JACQCQ010000009">
    <property type="protein sequence ID" value="MBI3627595.1"/>
    <property type="molecule type" value="Genomic_DNA"/>
</dbReference>